<keyword evidence="2" id="KW-1185">Reference proteome</keyword>
<dbReference type="PANTHER" id="PTHR33504">
    <property type="entry name" value="NADH DEHYDROGENASE (UBIQUINONE) 1 BETA SUBCOMPLEX, 4"/>
    <property type="match status" value="1"/>
</dbReference>
<accession>A0A2R6X865</accession>
<dbReference type="Proteomes" id="UP000244005">
    <property type="component" value="Unassembled WGS sequence"/>
</dbReference>
<name>A0A2R6X865_MARPO</name>
<evidence type="ECO:0000313" key="1">
    <source>
        <dbReference type="EMBL" id="PTQ42288.1"/>
    </source>
</evidence>
<organism evidence="1 2">
    <name type="scientific">Marchantia polymorpha</name>
    <name type="common">Common liverwort</name>
    <name type="synonym">Marchantia aquatica</name>
    <dbReference type="NCBI Taxonomy" id="3197"/>
    <lineage>
        <taxon>Eukaryota</taxon>
        <taxon>Viridiplantae</taxon>
        <taxon>Streptophyta</taxon>
        <taxon>Embryophyta</taxon>
        <taxon>Marchantiophyta</taxon>
        <taxon>Marchantiopsida</taxon>
        <taxon>Marchantiidae</taxon>
        <taxon>Marchantiales</taxon>
        <taxon>Marchantiaceae</taxon>
        <taxon>Marchantia</taxon>
    </lineage>
</organism>
<protein>
    <submittedName>
        <fullName evidence="1">Uncharacterized protein</fullName>
    </submittedName>
</protein>
<dbReference type="PANTHER" id="PTHR33504:SF2">
    <property type="entry name" value="PROTEIN MFI"/>
    <property type="match status" value="1"/>
</dbReference>
<reference evidence="2" key="1">
    <citation type="journal article" date="2017" name="Cell">
        <title>Insights into land plant evolution garnered from the Marchantia polymorpha genome.</title>
        <authorList>
            <person name="Bowman J.L."/>
            <person name="Kohchi T."/>
            <person name="Yamato K.T."/>
            <person name="Jenkins J."/>
            <person name="Shu S."/>
            <person name="Ishizaki K."/>
            <person name="Yamaoka S."/>
            <person name="Nishihama R."/>
            <person name="Nakamura Y."/>
            <person name="Berger F."/>
            <person name="Adam C."/>
            <person name="Aki S.S."/>
            <person name="Althoff F."/>
            <person name="Araki T."/>
            <person name="Arteaga-Vazquez M.A."/>
            <person name="Balasubrmanian S."/>
            <person name="Barry K."/>
            <person name="Bauer D."/>
            <person name="Boehm C.R."/>
            <person name="Briginshaw L."/>
            <person name="Caballero-Perez J."/>
            <person name="Catarino B."/>
            <person name="Chen F."/>
            <person name="Chiyoda S."/>
            <person name="Chovatia M."/>
            <person name="Davies K.M."/>
            <person name="Delmans M."/>
            <person name="Demura T."/>
            <person name="Dierschke T."/>
            <person name="Dolan L."/>
            <person name="Dorantes-Acosta A.E."/>
            <person name="Eklund D.M."/>
            <person name="Florent S.N."/>
            <person name="Flores-Sandoval E."/>
            <person name="Fujiyama A."/>
            <person name="Fukuzawa H."/>
            <person name="Galik B."/>
            <person name="Grimanelli D."/>
            <person name="Grimwood J."/>
            <person name="Grossniklaus U."/>
            <person name="Hamada T."/>
            <person name="Haseloff J."/>
            <person name="Hetherington A.J."/>
            <person name="Higo A."/>
            <person name="Hirakawa Y."/>
            <person name="Hundley H.N."/>
            <person name="Ikeda Y."/>
            <person name="Inoue K."/>
            <person name="Inoue S.I."/>
            <person name="Ishida S."/>
            <person name="Jia Q."/>
            <person name="Kakita M."/>
            <person name="Kanazawa T."/>
            <person name="Kawai Y."/>
            <person name="Kawashima T."/>
            <person name="Kennedy M."/>
            <person name="Kinose K."/>
            <person name="Kinoshita T."/>
            <person name="Kohara Y."/>
            <person name="Koide E."/>
            <person name="Komatsu K."/>
            <person name="Kopischke S."/>
            <person name="Kubo M."/>
            <person name="Kyozuka J."/>
            <person name="Lagercrantz U."/>
            <person name="Lin S.S."/>
            <person name="Lindquist E."/>
            <person name="Lipzen A.M."/>
            <person name="Lu C.W."/>
            <person name="De Luna E."/>
            <person name="Martienssen R.A."/>
            <person name="Minamino N."/>
            <person name="Mizutani M."/>
            <person name="Mizutani M."/>
            <person name="Mochizuki N."/>
            <person name="Monte I."/>
            <person name="Mosher R."/>
            <person name="Nagasaki H."/>
            <person name="Nakagami H."/>
            <person name="Naramoto S."/>
            <person name="Nishitani K."/>
            <person name="Ohtani M."/>
            <person name="Okamoto T."/>
            <person name="Okumura M."/>
            <person name="Phillips J."/>
            <person name="Pollak B."/>
            <person name="Reinders A."/>
            <person name="Rovekamp M."/>
            <person name="Sano R."/>
            <person name="Sawa S."/>
            <person name="Schmid M.W."/>
            <person name="Shirakawa M."/>
            <person name="Solano R."/>
            <person name="Spunde A."/>
            <person name="Suetsugu N."/>
            <person name="Sugano S."/>
            <person name="Sugiyama A."/>
            <person name="Sun R."/>
            <person name="Suzuki Y."/>
            <person name="Takenaka M."/>
            <person name="Takezawa D."/>
            <person name="Tomogane H."/>
            <person name="Tsuzuki M."/>
            <person name="Ueda T."/>
            <person name="Umeda M."/>
            <person name="Ward J.M."/>
            <person name="Watanabe Y."/>
            <person name="Yazaki K."/>
            <person name="Yokoyama R."/>
            <person name="Yoshitake Y."/>
            <person name="Yotsui I."/>
            <person name="Zachgo S."/>
            <person name="Schmutz J."/>
        </authorList>
    </citation>
    <scope>NUCLEOTIDE SEQUENCE [LARGE SCALE GENOMIC DNA]</scope>
    <source>
        <strain evidence="2">Tak-1</strain>
    </source>
</reference>
<dbReference type="AlphaFoldDB" id="A0A2R6X865"/>
<proteinExistence type="predicted"/>
<dbReference type="Gramene" id="Mp8g17010.1">
    <property type="protein sequence ID" value="Mp8g17010.1.cds"/>
    <property type="gene ID" value="Mp8g17010"/>
</dbReference>
<evidence type="ECO:0000313" key="2">
    <source>
        <dbReference type="Proteomes" id="UP000244005"/>
    </source>
</evidence>
<sequence length="140" mass="16087">MGKHYTPKYSHGQEIVLLRVDTKRHDVSLVIKIQRPWRLYKDQLTFDGIRNLVHSYAISNPKSVLRVINKCEAPLADKAAGLHVCFRLNGDSFPPSVVYKVYTHRPVVVMGSFSPRQYANGPRHCEGGQIWQSLYSNKFF</sequence>
<gene>
    <name evidence="1" type="ORF">MARPO_0030s0034</name>
</gene>
<dbReference type="EMBL" id="KZ772702">
    <property type="protein sequence ID" value="PTQ42288.1"/>
    <property type="molecule type" value="Genomic_DNA"/>
</dbReference>
<dbReference type="OrthoDB" id="10253073at2759"/>